<feature type="region of interest" description="Disordered" evidence="3">
    <location>
        <begin position="54"/>
        <end position="115"/>
    </location>
</feature>
<feature type="compositionally biased region" description="Low complexity" evidence="3">
    <location>
        <begin position="77"/>
        <end position="90"/>
    </location>
</feature>
<dbReference type="EMBL" id="OB670685">
    <property type="protein sequence ID" value="CAD7234979.1"/>
    <property type="molecule type" value="Genomic_DNA"/>
</dbReference>
<accession>A0A7R8WNB9</accession>
<dbReference type="OrthoDB" id="271273at2759"/>
<comment type="function">
    <text evidence="2">E3 ubiquitin-protein ligase which accepts ubiquitin from an E2 ubiquitin-conjugating enzyme in the form of a thioester and then directly transfers the ubiquitin to targeted substrates.</text>
</comment>
<comment type="similarity">
    <text evidence="2">Belongs to the UPL family. K-HECT subfamily.</text>
</comment>
<keyword evidence="1 2" id="KW-0808">Transferase</keyword>
<dbReference type="PANTHER" id="PTHR45670">
    <property type="entry name" value="E3 UBIQUITIN-PROTEIN LIGASE TRIP12"/>
    <property type="match status" value="1"/>
</dbReference>
<organism evidence="4">
    <name type="scientific">Cyprideis torosa</name>
    <dbReference type="NCBI Taxonomy" id="163714"/>
    <lineage>
        <taxon>Eukaryota</taxon>
        <taxon>Metazoa</taxon>
        <taxon>Ecdysozoa</taxon>
        <taxon>Arthropoda</taxon>
        <taxon>Crustacea</taxon>
        <taxon>Oligostraca</taxon>
        <taxon>Ostracoda</taxon>
        <taxon>Podocopa</taxon>
        <taxon>Podocopida</taxon>
        <taxon>Cytherocopina</taxon>
        <taxon>Cytheroidea</taxon>
        <taxon>Cytherideidae</taxon>
        <taxon>Cyprideis</taxon>
    </lineage>
</organism>
<dbReference type="GO" id="GO:0061630">
    <property type="term" value="F:ubiquitin protein ligase activity"/>
    <property type="evidence" value="ECO:0007669"/>
    <property type="project" value="UniProtKB-UniRule"/>
</dbReference>
<feature type="compositionally biased region" description="Basic residues" evidence="3">
    <location>
        <begin position="298"/>
        <end position="310"/>
    </location>
</feature>
<name>A0A7R8WNB9_9CRUS</name>
<dbReference type="GO" id="GO:0000209">
    <property type="term" value="P:protein polyubiquitination"/>
    <property type="evidence" value="ECO:0007669"/>
    <property type="project" value="TreeGrafter"/>
</dbReference>
<dbReference type="GO" id="GO:0043161">
    <property type="term" value="P:proteasome-mediated ubiquitin-dependent protein catabolic process"/>
    <property type="evidence" value="ECO:0007669"/>
    <property type="project" value="TreeGrafter"/>
</dbReference>
<dbReference type="AlphaFoldDB" id="A0A7R8WNB9"/>
<keyword evidence="2" id="KW-0833">Ubl conjugation pathway</keyword>
<evidence type="ECO:0000256" key="2">
    <source>
        <dbReference type="RuleBase" id="RU369009"/>
    </source>
</evidence>
<evidence type="ECO:0000256" key="1">
    <source>
        <dbReference type="ARBA" id="ARBA00022679"/>
    </source>
</evidence>
<feature type="region of interest" description="Disordered" evidence="3">
    <location>
        <begin position="297"/>
        <end position="328"/>
    </location>
</feature>
<protein>
    <recommendedName>
        <fullName evidence="2">E3 ubiquitin-protein ligase</fullName>
        <ecNumber evidence="2">2.3.2.26</ecNumber>
    </recommendedName>
</protein>
<feature type="non-terminal residue" evidence="4">
    <location>
        <position position="382"/>
    </location>
</feature>
<dbReference type="GO" id="GO:0016607">
    <property type="term" value="C:nuclear speck"/>
    <property type="evidence" value="ECO:0007669"/>
    <property type="project" value="TreeGrafter"/>
</dbReference>
<dbReference type="EC" id="2.3.2.26" evidence="2"/>
<proteinExistence type="inferred from homology"/>
<reference evidence="4" key="1">
    <citation type="submission" date="2020-11" db="EMBL/GenBank/DDBJ databases">
        <authorList>
            <person name="Tran Van P."/>
        </authorList>
    </citation>
    <scope>NUCLEOTIDE SEQUENCE</scope>
</reference>
<sequence length="382" mass="41628">NRSQLELTSAFQKVADILVSSDVSPFEILHSKLIETLDEILGPKSPQCEACSGHLQEVSPTPVSNSHKDKRRELKRSSCSSQHSPSSSPHAPGCHGNANPGTAPPLPLAPSQAPGSSSASSFSPLAIFVYVFVQNGAKDGNPAAAFSALVSKVLGCLHQLEQFPVKVNEIPGIERNGVSSQLKFLNTHQIKCLLQRHPECKNLKQWKGGPVKIDPLALVQAIERYLIMRGYGRRNQSEDQDYSDDDQTDEDLEDSLVAMITNQSLSGHRVQFLIGNNVLPYNMTVYQAIRQYSVPSSRGRRKRAVGGGKRKGPDTLWTQGRIPSKSEPPLLERALASTTGEVSSLADPSVPVLSLLRELNVVNQLWGSLEGMKLYAPLLSQQ</sequence>
<dbReference type="PANTHER" id="PTHR45670:SF13">
    <property type="entry name" value="E3 UBIQUITIN-PROTEIN LIGASE TRIP12"/>
    <property type="match status" value="1"/>
</dbReference>
<dbReference type="UniPathway" id="UPA00143"/>
<evidence type="ECO:0000256" key="3">
    <source>
        <dbReference type="SAM" id="MobiDB-lite"/>
    </source>
</evidence>
<gene>
    <name evidence="4" type="ORF">CTOB1V02_LOCUS12795</name>
</gene>
<comment type="catalytic activity">
    <reaction evidence="2">
        <text>S-ubiquitinyl-[E2 ubiquitin-conjugating enzyme]-L-cysteine + [acceptor protein]-L-lysine = [E2 ubiquitin-conjugating enzyme]-L-cysteine + N(6)-ubiquitinyl-[acceptor protein]-L-lysine.</text>
        <dbReference type="EC" id="2.3.2.26"/>
    </reaction>
</comment>
<evidence type="ECO:0000313" key="4">
    <source>
        <dbReference type="EMBL" id="CAD7234979.1"/>
    </source>
</evidence>
<dbReference type="InterPro" id="IPR045322">
    <property type="entry name" value="HECTD1/TRIP12-like"/>
</dbReference>
<comment type="pathway">
    <text evidence="2">Protein modification; protein ubiquitination.</text>
</comment>
<feature type="non-terminal residue" evidence="4">
    <location>
        <position position="1"/>
    </location>
</feature>
<dbReference type="GO" id="GO:0006974">
    <property type="term" value="P:DNA damage response"/>
    <property type="evidence" value="ECO:0007669"/>
    <property type="project" value="TreeGrafter"/>
</dbReference>